<accession>A0A267DV57</accession>
<dbReference type="GO" id="GO:0031012">
    <property type="term" value="C:extracellular matrix"/>
    <property type="evidence" value="ECO:0007669"/>
    <property type="project" value="TreeGrafter"/>
</dbReference>
<dbReference type="Pfam" id="PF01826">
    <property type="entry name" value="TIL"/>
    <property type="match status" value="1"/>
</dbReference>
<evidence type="ECO:0000256" key="2">
    <source>
        <dbReference type="ARBA" id="ARBA00023180"/>
    </source>
</evidence>
<evidence type="ECO:0000259" key="3">
    <source>
        <dbReference type="PROSITE" id="PS51233"/>
    </source>
</evidence>
<dbReference type="PROSITE" id="PS51233">
    <property type="entry name" value="VWFD"/>
    <property type="match status" value="1"/>
</dbReference>
<dbReference type="PANTHER" id="PTHR11339:SF373">
    <property type="entry name" value="VWFD DOMAIN-CONTAINING PROTEIN"/>
    <property type="match status" value="1"/>
</dbReference>
<dbReference type="SUPFAM" id="SSF57567">
    <property type="entry name" value="Serine protease inhibitors"/>
    <property type="match status" value="1"/>
</dbReference>
<dbReference type="PANTHER" id="PTHR11339">
    <property type="entry name" value="EXTRACELLULAR MATRIX GLYCOPROTEIN RELATED"/>
    <property type="match status" value="1"/>
</dbReference>
<dbReference type="InterPro" id="IPR001846">
    <property type="entry name" value="VWF_type-D"/>
</dbReference>
<dbReference type="Pfam" id="PF00094">
    <property type="entry name" value="VWD"/>
    <property type="match status" value="1"/>
</dbReference>
<protein>
    <recommendedName>
        <fullName evidence="3">VWFD domain-containing protein</fullName>
    </recommendedName>
</protein>
<dbReference type="Proteomes" id="UP000215902">
    <property type="component" value="Unassembled WGS sequence"/>
</dbReference>
<dbReference type="OrthoDB" id="6059693at2759"/>
<comment type="caution">
    <text evidence="4">The sequence shown here is derived from an EMBL/GenBank/DDBJ whole genome shotgun (WGS) entry which is preliminary data.</text>
</comment>
<sequence>MPSLLREMNPSKRKFCTCTSSGDPHYHTFDGKWISFQGKCKYLLAQSKLKKGSKCNFKVTAKNEARGRTGRVSWTRFVDISFHGINVRLHQRRRVFINGKRVRRLPISLYPGGKKIRIYHSGRNVVAESKYCGMHLQFNGQSVAELHLPRSRYASKVQGICGNCNGNPSDDLKTRDGKDVSKLGIHGFVKIGQSFAVPDDSSKKYRCKVKPVLPPSKVCSAAMRKAVKSKKYCGMIIDKSGPFGSCLRSKKVDYSGIFENCRFDVCEYKSPRNRRRAVCQSLESLYNACLAAGFSVSWRSRSFCPMRCGPNAVYSQKASGCPRTCSDIGRRRVCRLPSRDACVCKPGFV</sequence>
<keyword evidence="2" id="KW-0325">Glycoprotein</keyword>
<proteinExistence type="predicted"/>
<dbReference type="SMART" id="SM00832">
    <property type="entry name" value="C8"/>
    <property type="match status" value="1"/>
</dbReference>
<name>A0A267DV57_9PLAT</name>
<dbReference type="AlphaFoldDB" id="A0A267DV57"/>
<dbReference type="InterPro" id="IPR036084">
    <property type="entry name" value="Ser_inhib-like_sf"/>
</dbReference>
<dbReference type="InterPro" id="IPR002919">
    <property type="entry name" value="TIL_dom"/>
</dbReference>
<dbReference type="EMBL" id="NIVC01003115">
    <property type="protein sequence ID" value="PAA53193.1"/>
    <property type="molecule type" value="Genomic_DNA"/>
</dbReference>
<keyword evidence="5" id="KW-1185">Reference proteome</keyword>
<organism evidence="4 5">
    <name type="scientific">Macrostomum lignano</name>
    <dbReference type="NCBI Taxonomy" id="282301"/>
    <lineage>
        <taxon>Eukaryota</taxon>
        <taxon>Metazoa</taxon>
        <taxon>Spiralia</taxon>
        <taxon>Lophotrochozoa</taxon>
        <taxon>Platyhelminthes</taxon>
        <taxon>Rhabditophora</taxon>
        <taxon>Macrostomorpha</taxon>
        <taxon>Macrostomida</taxon>
        <taxon>Macrostomidae</taxon>
        <taxon>Macrostomum</taxon>
    </lineage>
</organism>
<gene>
    <name evidence="4" type="ORF">BOX15_Mlig016567g1</name>
</gene>
<evidence type="ECO:0000313" key="5">
    <source>
        <dbReference type="Proteomes" id="UP000215902"/>
    </source>
</evidence>
<evidence type="ECO:0000313" key="4">
    <source>
        <dbReference type="EMBL" id="PAA53193.1"/>
    </source>
</evidence>
<dbReference type="GO" id="GO:0005615">
    <property type="term" value="C:extracellular space"/>
    <property type="evidence" value="ECO:0007669"/>
    <property type="project" value="TreeGrafter"/>
</dbReference>
<evidence type="ECO:0000256" key="1">
    <source>
        <dbReference type="ARBA" id="ARBA00023157"/>
    </source>
</evidence>
<reference evidence="4 5" key="1">
    <citation type="submission" date="2017-06" db="EMBL/GenBank/DDBJ databases">
        <title>A platform for efficient transgenesis in Macrostomum lignano, a flatworm model organism for stem cell research.</title>
        <authorList>
            <person name="Berezikov E."/>
        </authorList>
    </citation>
    <scope>NUCLEOTIDE SEQUENCE [LARGE SCALE GENOMIC DNA]</scope>
    <source>
        <strain evidence="4">DV1</strain>
        <tissue evidence="4">Whole organism</tissue>
    </source>
</reference>
<dbReference type="CDD" id="cd19941">
    <property type="entry name" value="TIL"/>
    <property type="match status" value="1"/>
</dbReference>
<dbReference type="InterPro" id="IPR014853">
    <property type="entry name" value="VWF/SSPO/ZAN-like_Cys-rich_dom"/>
</dbReference>
<dbReference type="STRING" id="282301.A0A267DV57"/>
<keyword evidence="1" id="KW-1015">Disulfide bond</keyword>
<dbReference type="SMART" id="SM00216">
    <property type="entry name" value="VWD"/>
    <property type="match status" value="1"/>
</dbReference>
<dbReference type="Pfam" id="PF08742">
    <property type="entry name" value="C8"/>
    <property type="match status" value="1"/>
</dbReference>
<dbReference type="InterPro" id="IPR050780">
    <property type="entry name" value="Mucin_vWF_Thrombospondin_sf"/>
</dbReference>
<feature type="domain" description="VWFD" evidence="3">
    <location>
        <begin position="16"/>
        <end position="208"/>
    </location>
</feature>
<dbReference type="Gene3D" id="2.10.25.10">
    <property type="entry name" value="Laminin"/>
    <property type="match status" value="1"/>
</dbReference>